<accession>A0A150IQE2</accession>
<evidence type="ECO:0000256" key="2">
    <source>
        <dbReference type="ARBA" id="ARBA00004496"/>
    </source>
</evidence>
<feature type="binding site" evidence="12">
    <location>
        <position position="125"/>
    </location>
    <ligand>
        <name>FMN</name>
        <dbReference type="ChEBI" id="CHEBI:58210"/>
    </ligand>
</feature>
<dbReference type="PIRSF" id="PIRSF000164">
    <property type="entry name" value="DHO_oxidase"/>
    <property type="match status" value="1"/>
</dbReference>
<dbReference type="CDD" id="cd04741">
    <property type="entry name" value="DHOD_1A_like"/>
    <property type="match status" value="1"/>
</dbReference>
<evidence type="ECO:0000256" key="12">
    <source>
        <dbReference type="HAMAP-Rule" id="MF_00224"/>
    </source>
</evidence>
<evidence type="ECO:0000256" key="9">
    <source>
        <dbReference type="ARBA" id="ARBA00022643"/>
    </source>
</evidence>
<reference evidence="17 18" key="1">
    <citation type="journal article" date="2016" name="ISME J.">
        <title>Chasing the elusive Euryarchaeota class WSA2: genomes reveal a uniquely fastidious methyl-reducing methanogen.</title>
        <authorList>
            <person name="Nobu M.K."/>
            <person name="Narihiro T."/>
            <person name="Kuroda K."/>
            <person name="Mei R."/>
            <person name="Liu W.T."/>
        </authorList>
    </citation>
    <scope>NUCLEOTIDE SEQUENCE [LARGE SCALE GENOMIC DNA]</scope>
    <source>
        <strain evidence="14">B03fssc0709_Meth_Bin005</strain>
        <strain evidence="15">B15fssc0709_Meth_Bin003</strain>
        <strain evidence="16">BMIXfssc0709_Meth_Bin006</strain>
    </source>
</reference>
<feature type="binding site" evidence="12">
    <location>
        <position position="162"/>
    </location>
    <ligand>
        <name>FMN</name>
        <dbReference type="ChEBI" id="CHEBI:58210"/>
    </ligand>
</feature>
<dbReference type="Proteomes" id="UP000092401">
    <property type="component" value="Unassembled WGS sequence"/>
</dbReference>
<gene>
    <name evidence="12" type="primary">pyrD</name>
    <name evidence="14" type="ORF">APG10_00096</name>
    <name evidence="15" type="ORF">APG11_01427</name>
    <name evidence="16" type="ORF">APG12_00149</name>
</gene>
<evidence type="ECO:0000256" key="4">
    <source>
        <dbReference type="ARBA" id="ARBA00008008"/>
    </source>
</evidence>
<feature type="domain" description="Dihydroorotate dehydrogenase catalytic" evidence="13">
    <location>
        <begin position="6"/>
        <end position="291"/>
    </location>
</feature>
<comment type="function">
    <text evidence="12">Catalyzes the conversion of dihydroorotate to orotate.</text>
</comment>
<accession>A0A150J2N3</accession>
<dbReference type="PANTHER" id="PTHR48109:SF1">
    <property type="entry name" value="DIHYDROOROTATE DEHYDROGENASE (FUMARATE)"/>
    <property type="match status" value="1"/>
</dbReference>
<dbReference type="SUPFAM" id="SSF51395">
    <property type="entry name" value="FMN-linked oxidoreductases"/>
    <property type="match status" value="1"/>
</dbReference>
<dbReference type="InterPro" id="IPR001295">
    <property type="entry name" value="Dihydroorotate_DH_CS"/>
</dbReference>
<comment type="pathway">
    <text evidence="3 12">Pyrimidine metabolism; UMP biosynthesis via de novo pathway.</text>
</comment>
<dbReference type="AlphaFoldDB" id="A0A150IMH6"/>
<feature type="binding site" evidence="12">
    <location>
        <position position="21"/>
    </location>
    <ligand>
        <name>FMN</name>
        <dbReference type="ChEBI" id="CHEBI:58210"/>
    </ligand>
</feature>
<proteinExistence type="inferred from homology"/>
<dbReference type="InterPro" id="IPR005720">
    <property type="entry name" value="Dihydroorotate_DH_cat"/>
</dbReference>
<dbReference type="InterPro" id="IPR024920">
    <property type="entry name" value="Dihydroorotate_DH_1"/>
</dbReference>
<comment type="subunit">
    <text evidence="6">Homodimer.</text>
</comment>
<dbReference type="InterPro" id="IPR012135">
    <property type="entry name" value="Dihydroorotate_DH_1_2"/>
</dbReference>
<dbReference type="Gene3D" id="2.30.26.10">
    <property type="entry name" value="Dihydroorotate Dehydrogenase A, chain A, domain 2"/>
    <property type="match status" value="1"/>
</dbReference>
<keyword evidence="11 12" id="KW-0560">Oxidoreductase</keyword>
<dbReference type="PATRIC" id="fig|1706438.3.peg.149"/>
<evidence type="ECO:0000313" key="16">
    <source>
        <dbReference type="EMBL" id="KYC51224.1"/>
    </source>
</evidence>
<dbReference type="Gene3D" id="3.20.20.70">
    <property type="entry name" value="Aldolase class I"/>
    <property type="match status" value="1"/>
</dbReference>
<dbReference type="GO" id="GO:0044205">
    <property type="term" value="P:'de novo' UMP biosynthetic process"/>
    <property type="evidence" value="ECO:0007669"/>
    <property type="project" value="UniProtKB-UniRule"/>
</dbReference>
<evidence type="ECO:0000256" key="3">
    <source>
        <dbReference type="ARBA" id="ARBA00004725"/>
    </source>
</evidence>
<evidence type="ECO:0000259" key="13">
    <source>
        <dbReference type="Pfam" id="PF01180"/>
    </source>
</evidence>
<evidence type="ECO:0000313" key="17">
    <source>
        <dbReference type="Proteomes" id="UP000091929"/>
    </source>
</evidence>
<dbReference type="InterPro" id="IPR050074">
    <property type="entry name" value="DHO_dehydrogenase"/>
</dbReference>
<dbReference type="InterPro" id="IPR023359">
    <property type="entry name" value="Dihydro_DH_chainA_dom2"/>
</dbReference>
<name>A0A150IMH6_9EURY</name>
<dbReference type="HAMAP" id="MF_00224">
    <property type="entry name" value="DHO_dh_type1"/>
    <property type="match status" value="1"/>
</dbReference>
<feature type="binding site" evidence="12">
    <location>
        <begin position="69"/>
        <end position="73"/>
    </location>
    <ligand>
        <name>substrate</name>
    </ligand>
</feature>
<keyword evidence="9 12" id="KW-0288">FMN</keyword>
<dbReference type="EC" id="1.3.-.-" evidence="12"/>
<evidence type="ECO:0000256" key="6">
    <source>
        <dbReference type="ARBA" id="ARBA00011738"/>
    </source>
</evidence>
<dbReference type="PROSITE" id="PS00912">
    <property type="entry name" value="DHODEHASE_2"/>
    <property type="match status" value="1"/>
</dbReference>
<evidence type="ECO:0000256" key="1">
    <source>
        <dbReference type="ARBA" id="ARBA00001694"/>
    </source>
</evidence>
<protein>
    <recommendedName>
        <fullName evidence="12">Dihydroorotate dehydrogenase</fullName>
        <shortName evidence="12">DHOD</shortName>
        <shortName evidence="12">DHODase</shortName>
        <shortName evidence="12">DHOdehase</shortName>
        <ecNumber evidence="12">1.3.-.-</ecNumber>
    </recommendedName>
</protein>
<dbReference type="GO" id="GO:1990663">
    <property type="term" value="F:dihydroorotate dehydrogenase (fumarate) activity"/>
    <property type="evidence" value="ECO:0007669"/>
    <property type="project" value="UniProtKB-EC"/>
</dbReference>
<evidence type="ECO:0000256" key="10">
    <source>
        <dbReference type="ARBA" id="ARBA00022975"/>
    </source>
</evidence>
<keyword evidence="10 12" id="KW-0665">Pyrimidine biosynthesis</keyword>
<comment type="catalytic activity">
    <reaction evidence="12">
        <text>(S)-dihydroorotate + A = orotate + AH2</text>
        <dbReference type="Rhea" id="RHEA:18073"/>
        <dbReference type="ChEBI" id="CHEBI:13193"/>
        <dbReference type="ChEBI" id="CHEBI:17499"/>
        <dbReference type="ChEBI" id="CHEBI:30839"/>
        <dbReference type="ChEBI" id="CHEBI:30864"/>
    </reaction>
</comment>
<organism evidence="14 18">
    <name type="scientific">Candidatus Methanofastidiosum methylothiophilum</name>
    <dbReference type="NCBI Taxonomy" id="1705564"/>
    <lineage>
        <taxon>Archaea</taxon>
        <taxon>Methanobacteriati</taxon>
        <taxon>Methanobacteriota</taxon>
        <taxon>Stenosarchaea group</taxon>
        <taxon>Candidatus Methanofastidiosia</taxon>
        <taxon>Candidatus Methanofastidiosales</taxon>
        <taxon>Candidatus Methanofastidiosaceae</taxon>
        <taxon>Candidatus Methanofastidiosum</taxon>
    </lineage>
</organism>
<comment type="caution">
    <text evidence="12">Lacks conserved residue(s) required for the propagation of feature annotation.</text>
</comment>
<dbReference type="PATRIC" id="fig|1706437.3.peg.1435"/>
<feature type="binding site" evidence="12">
    <location>
        <begin position="45"/>
        <end position="46"/>
    </location>
    <ligand>
        <name>FMN</name>
        <dbReference type="ChEBI" id="CHEBI:58210"/>
    </ligand>
</feature>
<comment type="subcellular location">
    <subcellularLocation>
        <location evidence="2 12">Cytoplasm</location>
    </subcellularLocation>
</comment>
<dbReference type="EMBL" id="LNGE01000002">
    <property type="protein sequence ID" value="KYC46226.1"/>
    <property type="molecule type" value="Genomic_DNA"/>
</dbReference>
<dbReference type="EMBL" id="LNJC01000002">
    <property type="protein sequence ID" value="KYC51224.1"/>
    <property type="molecule type" value="Genomic_DNA"/>
</dbReference>
<keyword evidence="7 12" id="KW-0963">Cytoplasm</keyword>
<dbReference type="Proteomes" id="UP000092403">
    <property type="component" value="Unassembled WGS sequence"/>
</dbReference>
<dbReference type="PATRIC" id="fig|1706436.3.peg.95"/>
<evidence type="ECO:0000256" key="11">
    <source>
        <dbReference type="ARBA" id="ARBA00023002"/>
    </source>
</evidence>
<comment type="catalytic activity">
    <reaction evidence="1">
        <text>(S)-dihydroorotate + fumarate = orotate + succinate</text>
        <dbReference type="Rhea" id="RHEA:30059"/>
        <dbReference type="ChEBI" id="CHEBI:29806"/>
        <dbReference type="ChEBI" id="CHEBI:30031"/>
        <dbReference type="ChEBI" id="CHEBI:30839"/>
        <dbReference type="ChEBI" id="CHEBI:30864"/>
        <dbReference type="EC" id="1.3.98.1"/>
    </reaction>
</comment>
<feature type="binding site" evidence="12">
    <location>
        <position position="125"/>
    </location>
    <ligand>
        <name>substrate</name>
    </ligand>
</feature>
<dbReference type="GO" id="GO:0006207">
    <property type="term" value="P:'de novo' pyrimidine nucleobase biosynthetic process"/>
    <property type="evidence" value="ECO:0007669"/>
    <property type="project" value="InterPro"/>
</dbReference>
<dbReference type="EMBL" id="LNGF01000033">
    <property type="protein sequence ID" value="KYC47118.1"/>
    <property type="molecule type" value="Genomic_DNA"/>
</dbReference>
<accession>A0A150IMH6</accession>
<feature type="binding site" evidence="12">
    <location>
        <begin position="269"/>
        <end position="270"/>
    </location>
    <ligand>
        <name>FMN</name>
        <dbReference type="ChEBI" id="CHEBI:58210"/>
    </ligand>
</feature>
<dbReference type="InterPro" id="IPR033886">
    <property type="entry name" value="DHOD_1A"/>
</dbReference>
<sequence length="310" mass="34025">MMDISANLSGIHFDSCIMNASGPLDTTLEELTDIATSAAGGIVMKSCTVEVREGNPEPRYVDVEWGSINSMGLPNLGYNYYNEITPKLKSHGKPLIASIAGAESKEYKTIVEKFNSSNVDILEINLSCPNVVGRPQIGYDFEMSEEIMNIVGDVSDKPWGVKLPPYFDFVHFEEMASILNRSKISFIVSINSIGNALFIDWETEKVLIKPKGGFGGLGGKYIKPTALANVRKFHELLNKNIKIVGVGGIYTGIDAFEFILAGATLLQLGSSFSQEGPSVFERVSKELCQIMEKKGYNSLDDFRGKLKVIE</sequence>
<evidence type="ECO:0000256" key="5">
    <source>
        <dbReference type="ARBA" id="ARBA00011669"/>
    </source>
</evidence>
<feature type="binding site" evidence="12">
    <location>
        <position position="219"/>
    </location>
    <ligand>
        <name>FMN</name>
        <dbReference type="ChEBI" id="CHEBI:58210"/>
    </ligand>
</feature>
<evidence type="ECO:0000256" key="7">
    <source>
        <dbReference type="ARBA" id="ARBA00022490"/>
    </source>
</evidence>
<dbReference type="Pfam" id="PF01180">
    <property type="entry name" value="DHO_dh"/>
    <property type="match status" value="1"/>
</dbReference>
<feature type="binding site" evidence="12">
    <location>
        <position position="45"/>
    </location>
    <ligand>
        <name>substrate</name>
    </ligand>
</feature>
<comment type="similarity">
    <text evidence="4 12">Belongs to the dihydroorotate dehydrogenase family. Type 1 subfamily.</text>
</comment>
<feature type="binding site" evidence="12">
    <location>
        <begin position="191"/>
        <end position="192"/>
    </location>
    <ligand>
        <name>substrate</name>
    </ligand>
</feature>
<feature type="binding site" evidence="12">
    <location>
        <position position="190"/>
    </location>
    <ligand>
        <name>FMN</name>
        <dbReference type="ChEBI" id="CHEBI:58210"/>
    </ligand>
</feature>
<comment type="subunit">
    <text evidence="5">Heterotetramer of 2 PyrK and 2 PyrD type B subunits.</text>
</comment>
<evidence type="ECO:0000313" key="18">
    <source>
        <dbReference type="Proteomes" id="UP000092401"/>
    </source>
</evidence>
<dbReference type="NCBIfam" id="NF002702">
    <property type="entry name" value="PRK02506.1"/>
    <property type="match status" value="1"/>
</dbReference>
<evidence type="ECO:0000256" key="8">
    <source>
        <dbReference type="ARBA" id="ARBA00022630"/>
    </source>
</evidence>
<dbReference type="FunFam" id="3.20.20.70:FF:000027">
    <property type="entry name" value="Dihydropyrimidine dehydrogenase [NADP(+)]"/>
    <property type="match status" value="1"/>
</dbReference>
<evidence type="ECO:0000313" key="15">
    <source>
        <dbReference type="EMBL" id="KYC47118.1"/>
    </source>
</evidence>
<feature type="active site" description="Nucleophile" evidence="12">
    <location>
        <position position="128"/>
    </location>
</feature>
<dbReference type="PANTHER" id="PTHR48109">
    <property type="entry name" value="DIHYDROOROTATE DEHYDROGENASE (QUINONE), MITOCHONDRIAL-RELATED"/>
    <property type="match status" value="1"/>
</dbReference>
<keyword evidence="8 12" id="KW-0285">Flavoprotein</keyword>
<feature type="binding site" evidence="12">
    <location>
        <begin position="247"/>
        <end position="248"/>
    </location>
    <ligand>
        <name>FMN</name>
        <dbReference type="ChEBI" id="CHEBI:58210"/>
    </ligand>
</feature>
<evidence type="ECO:0000313" key="14">
    <source>
        <dbReference type="EMBL" id="KYC46226.1"/>
    </source>
</evidence>
<dbReference type="InterPro" id="IPR013785">
    <property type="entry name" value="Aldolase_TIM"/>
</dbReference>
<dbReference type="Proteomes" id="UP000091929">
    <property type="component" value="Unassembled WGS sequence"/>
</dbReference>
<comment type="caution">
    <text evidence="14">The sequence shown here is derived from an EMBL/GenBank/DDBJ whole genome shotgun (WGS) entry which is preliminary data.</text>
</comment>
<comment type="cofactor">
    <cofactor evidence="12">
        <name>FMN</name>
        <dbReference type="ChEBI" id="CHEBI:58210"/>
    </cofactor>
    <text evidence="12">Binds 1 FMN per subunit.</text>
</comment>
<dbReference type="GO" id="GO:0005737">
    <property type="term" value="C:cytoplasm"/>
    <property type="evidence" value="ECO:0007669"/>
    <property type="project" value="UniProtKB-SubCell"/>
</dbReference>
<dbReference type="UniPathway" id="UPA00070"/>